<dbReference type="RefSeq" id="WP_093184316.1">
    <property type="nucleotide sequence ID" value="NZ_FMYH01000005.1"/>
</dbReference>
<name>A0A1G6R9X0_9MICO</name>
<dbReference type="InterPro" id="IPR002818">
    <property type="entry name" value="DJ-1/PfpI"/>
</dbReference>
<protein>
    <submittedName>
        <fullName evidence="2">DJ-1/PfpI family protein</fullName>
    </submittedName>
</protein>
<dbReference type="STRING" id="1814289.SAMN05216410_2636"/>
<dbReference type="InterPro" id="IPR052158">
    <property type="entry name" value="INH-QAR"/>
</dbReference>
<dbReference type="PANTHER" id="PTHR43130:SF3">
    <property type="entry name" value="HTH-TYPE TRANSCRIPTIONAL REGULATOR RV1931C"/>
    <property type="match status" value="1"/>
</dbReference>
<evidence type="ECO:0000259" key="1">
    <source>
        <dbReference type="Pfam" id="PF01965"/>
    </source>
</evidence>
<organism evidence="2 3">
    <name type="scientific">Sanguibacter gelidistatuariae</name>
    <dbReference type="NCBI Taxonomy" id="1814289"/>
    <lineage>
        <taxon>Bacteria</taxon>
        <taxon>Bacillati</taxon>
        <taxon>Actinomycetota</taxon>
        <taxon>Actinomycetes</taxon>
        <taxon>Micrococcales</taxon>
        <taxon>Sanguibacteraceae</taxon>
        <taxon>Sanguibacter</taxon>
    </lineage>
</organism>
<accession>A0A1G6R9X0</accession>
<keyword evidence="3" id="KW-1185">Reference proteome</keyword>
<proteinExistence type="predicted"/>
<sequence length="199" mass="20630">MSTARPLRLGLYVFDGADELDLIGPYTVLTRWAESAASRPDVVTFSDDGAGVRLAGGLLMVPDVAGGDTGPLHVLIYPGGPGAQARMSNSKHLSWVRDQRASVPLMVGVSTGALVLAAAGLLAGRPCTTHPGSIDLLATTEPSALVDTRARFVDDGDIITTAGSVAGLDAALRLVARLDSRAVADQTARALDYQPVPSW</sequence>
<dbReference type="SUPFAM" id="SSF52317">
    <property type="entry name" value="Class I glutamine amidotransferase-like"/>
    <property type="match status" value="1"/>
</dbReference>
<dbReference type="Gene3D" id="3.40.50.880">
    <property type="match status" value="1"/>
</dbReference>
<feature type="domain" description="DJ-1/PfpI" evidence="1">
    <location>
        <begin position="11"/>
        <end position="175"/>
    </location>
</feature>
<dbReference type="InterPro" id="IPR029062">
    <property type="entry name" value="Class_I_gatase-like"/>
</dbReference>
<gene>
    <name evidence="2" type="ORF">SAMN05216410_2636</name>
</gene>
<dbReference type="PANTHER" id="PTHR43130">
    <property type="entry name" value="ARAC-FAMILY TRANSCRIPTIONAL REGULATOR"/>
    <property type="match status" value="1"/>
</dbReference>
<dbReference type="AlphaFoldDB" id="A0A1G6R9X0"/>
<dbReference type="Proteomes" id="UP000199039">
    <property type="component" value="Unassembled WGS sequence"/>
</dbReference>
<evidence type="ECO:0000313" key="2">
    <source>
        <dbReference type="EMBL" id="SDD01328.1"/>
    </source>
</evidence>
<dbReference type="GO" id="GO:0006355">
    <property type="term" value="P:regulation of DNA-templated transcription"/>
    <property type="evidence" value="ECO:0007669"/>
    <property type="project" value="TreeGrafter"/>
</dbReference>
<dbReference type="OrthoDB" id="3194870at2"/>
<dbReference type="Pfam" id="PF01965">
    <property type="entry name" value="DJ-1_PfpI"/>
    <property type="match status" value="1"/>
</dbReference>
<evidence type="ECO:0000313" key="3">
    <source>
        <dbReference type="Proteomes" id="UP000199039"/>
    </source>
</evidence>
<reference evidence="2 3" key="1">
    <citation type="submission" date="2016-09" db="EMBL/GenBank/DDBJ databases">
        <authorList>
            <person name="Capua I."/>
            <person name="De Benedictis P."/>
            <person name="Joannis T."/>
            <person name="Lombin L.H."/>
            <person name="Cattoli G."/>
        </authorList>
    </citation>
    <scope>NUCLEOTIDE SEQUENCE [LARGE SCALE GENOMIC DNA]</scope>
    <source>
        <strain evidence="2 3">ISLP-3</strain>
    </source>
</reference>
<dbReference type="EMBL" id="FMYH01000005">
    <property type="protein sequence ID" value="SDD01328.1"/>
    <property type="molecule type" value="Genomic_DNA"/>
</dbReference>